<dbReference type="Proteomes" id="UP000799423">
    <property type="component" value="Unassembled WGS sequence"/>
</dbReference>
<evidence type="ECO:0000313" key="1">
    <source>
        <dbReference type="EMBL" id="KAF2844441.1"/>
    </source>
</evidence>
<organism evidence="1 2">
    <name type="scientific">Plenodomus tracheiphilus IPT5</name>
    <dbReference type="NCBI Taxonomy" id="1408161"/>
    <lineage>
        <taxon>Eukaryota</taxon>
        <taxon>Fungi</taxon>
        <taxon>Dikarya</taxon>
        <taxon>Ascomycota</taxon>
        <taxon>Pezizomycotina</taxon>
        <taxon>Dothideomycetes</taxon>
        <taxon>Pleosporomycetidae</taxon>
        <taxon>Pleosporales</taxon>
        <taxon>Pleosporineae</taxon>
        <taxon>Leptosphaeriaceae</taxon>
        <taxon>Plenodomus</taxon>
    </lineage>
</organism>
<reference evidence="1" key="1">
    <citation type="submission" date="2020-01" db="EMBL/GenBank/DDBJ databases">
        <authorList>
            <consortium name="DOE Joint Genome Institute"/>
            <person name="Haridas S."/>
            <person name="Albert R."/>
            <person name="Binder M."/>
            <person name="Bloem J."/>
            <person name="Labutti K."/>
            <person name="Salamov A."/>
            <person name="Andreopoulos B."/>
            <person name="Baker S.E."/>
            <person name="Barry K."/>
            <person name="Bills G."/>
            <person name="Bluhm B.H."/>
            <person name="Cannon C."/>
            <person name="Castanera R."/>
            <person name="Culley D.E."/>
            <person name="Daum C."/>
            <person name="Ezra D."/>
            <person name="Gonzalez J.B."/>
            <person name="Henrissat B."/>
            <person name="Kuo A."/>
            <person name="Liang C."/>
            <person name="Lipzen A."/>
            <person name="Lutzoni F."/>
            <person name="Magnuson J."/>
            <person name="Mondo S."/>
            <person name="Nolan M."/>
            <person name="Ohm R."/>
            <person name="Pangilinan J."/>
            <person name="Park H.-J."/>
            <person name="Ramirez L."/>
            <person name="Alfaro M."/>
            <person name="Sun H."/>
            <person name="Tritt A."/>
            <person name="Yoshinaga Y."/>
            <person name="Zwiers L.-H."/>
            <person name="Turgeon B.G."/>
            <person name="Goodwin S.B."/>
            <person name="Spatafora J.W."/>
            <person name="Crous P.W."/>
            <person name="Grigoriev I.V."/>
        </authorList>
    </citation>
    <scope>NUCLEOTIDE SEQUENCE</scope>
    <source>
        <strain evidence="1">IPT5</strain>
    </source>
</reference>
<evidence type="ECO:0000313" key="2">
    <source>
        <dbReference type="Proteomes" id="UP000799423"/>
    </source>
</evidence>
<proteinExistence type="predicted"/>
<sequence>MSGLEIHPRFSEALYFNTGDQRLLSGLIRIEYIQLRHSRSPEQSLASDRHWALYVSTRVVACVSCAVSCSPFCPLACLVVRIPKTRSTLAATCAGNSGSRSMKTRASFIVPLRYSGVAECGGFWTGLGDRDRAFARRSVGVCRRGCCRFGSIFS</sequence>
<dbReference type="EMBL" id="MU006379">
    <property type="protein sequence ID" value="KAF2844441.1"/>
    <property type="molecule type" value="Genomic_DNA"/>
</dbReference>
<dbReference type="AlphaFoldDB" id="A0A6A7AML7"/>
<name>A0A6A7AML7_9PLEO</name>
<gene>
    <name evidence="1" type="ORF">T440DRAFT_326387</name>
</gene>
<protein>
    <submittedName>
        <fullName evidence="1">Uncharacterized protein</fullName>
    </submittedName>
</protein>
<keyword evidence="2" id="KW-1185">Reference proteome</keyword>
<accession>A0A6A7AML7</accession>